<dbReference type="Proteomes" id="UP000005756">
    <property type="component" value="Unassembled WGS sequence"/>
</dbReference>
<evidence type="ECO:0000313" key="1">
    <source>
        <dbReference type="EMBL" id="EHJ94538.1"/>
    </source>
</evidence>
<organism evidence="1 2">
    <name type="scientific">Vreelandella boliviensis LC1</name>
    <dbReference type="NCBI Taxonomy" id="1072583"/>
    <lineage>
        <taxon>Bacteria</taxon>
        <taxon>Pseudomonadati</taxon>
        <taxon>Pseudomonadota</taxon>
        <taxon>Gammaproteobacteria</taxon>
        <taxon>Oceanospirillales</taxon>
        <taxon>Halomonadaceae</taxon>
        <taxon>Vreelandella</taxon>
    </lineage>
</organism>
<proteinExistence type="predicted"/>
<name>A0A7U9C3K1_9GAMM</name>
<evidence type="ECO:0000313" key="2">
    <source>
        <dbReference type="Proteomes" id="UP000005756"/>
    </source>
</evidence>
<accession>A0A7U9C3K1</accession>
<reference evidence="1 2" key="1">
    <citation type="submission" date="2011-10" db="EMBL/GenBank/DDBJ databases">
        <authorList>
            <person name="Quillaguamn J."/>
            <person name="Guzmn D."/>
            <person name="Balderrama-Subieta A."/>
            <person name="Cardona-Ortuo C."/>
            <person name="Guevara-Martnez M."/>
            <person name="Callisaya-Quispe N."/>
        </authorList>
    </citation>
    <scope>NUCLEOTIDE SEQUENCE [LARGE SCALE GENOMIC DNA]</scope>
    <source>
        <strain evidence="1 2">LC1</strain>
    </source>
</reference>
<gene>
    <name evidence="1" type="ORF">KUC_1497</name>
</gene>
<sequence length="48" mass="5532">MGGLGKVEAPTQREDLTKIRLMLIKQWIEHQSKTLLNGWLMNFSFLSA</sequence>
<protein>
    <submittedName>
        <fullName evidence="1">Uncharacterized protein</fullName>
    </submittedName>
</protein>
<dbReference type="EMBL" id="JH393257">
    <property type="protein sequence ID" value="EHJ94538.1"/>
    <property type="molecule type" value="Genomic_DNA"/>
</dbReference>
<dbReference type="AlphaFoldDB" id="A0A7U9C3K1"/>